<proteinExistence type="predicted"/>
<dbReference type="Pfam" id="PF13439">
    <property type="entry name" value="Glyco_transf_4"/>
    <property type="match status" value="1"/>
</dbReference>
<evidence type="ECO:0008006" key="6">
    <source>
        <dbReference type="Google" id="ProtNLM"/>
    </source>
</evidence>
<reference evidence="4 5" key="1">
    <citation type="journal article" date="2016" name="Nat. Commun.">
        <title>Thousands of microbial genomes shed light on interconnected biogeochemical processes in an aquifer system.</title>
        <authorList>
            <person name="Anantharaman K."/>
            <person name="Brown C.T."/>
            <person name="Hug L.A."/>
            <person name="Sharon I."/>
            <person name="Castelle C.J."/>
            <person name="Probst A.J."/>
            <person name="Thomas B.C."/>
            <person name="Singh A."/>
            <person name="Wilkins M.J."/>
            <person name="Karaoz U."/>
            <person name="Brodie E.L."/>
            <person name="Williams K.H."/>
            <person name="Hubbard S.S."/>
            <person name="Banfield J.F."/>
        </authorList>
    </citation>
    <scope>NUCLEOTIDE SEQUENCE [LARGE SCALE GENOMIC DNA]</scope>
</reference>
<dbReference type="Proteomes" id="UP000178870">
    <property type="component" value="Unassembled WGS sequence"/>
</dbReference>
<dbReference type="AlphaFoldDB" id="A0A1F7YVN0"/>
<comment type="caution">
    <text evidence="4">The sequence shown here is derived from an EMBL/GenBank/DDBJ whole genome shotgun (WGS) entry which is preliminary data.</text>
</comment>
<evidence type="ECO:0000313" key="4">
    <source>
        <dbReference type="EMBL" id="OGM31280.1"/>
    </source>
</evidence>
<dbReference type="Gene3D" id="3.40.50.2000">
    <property type="entry name" value="Glycogen Phosphorylase B"/>
    <property type="match status" value="2"/>
</dbReference>
<accession>A0A1F7YVN0</accession>
<evidence type="ECO:0000259" key="3">
    <source>
        <dbReference type="Pfam" id="PF13439"/>
    </source>
</evidence>
<evidence type="ECO:0000259" key="2">
    <source>
        <dbReference type="Pfam" id="PF00534"/>
    </source>
</evidence>
<dbReference type="InterPro" id="IPR028098">
    <property type="entry name" value="Glyco_trans_4-like_N"/>
</dbReference>
<dbReference type="SUPFAM" id="SSF53756">
    <property type="entry name" value="UDP-Glycosyltransferase/glycogen phosphorylase"/>
    <property type="match status" value="1"/>
</dbReference>
<dbReference type="GO" id="GO:0009103">
    <property type="term" value="P:lipopolysaccharide biosynthetic process"/>
    <property type="evidence" value="ECO:0007669"/>
    <property type="project" value="TreeGrafter"/>
</dbReference>
<protein>
    <recommendedName>
        <fullName evidence="6">Glycosyl transferase family 1 domain-containing protein</fullName>
    </recommendedName>
</protein>
<dbReference type="Pfam" id="PF00534">
    <property type="entry name" value="Glycos_transf_1"/>
    <property type="match status" value="1"/>
</dbReference>
<dbReference type="CDD" id="cd03809">
    <property type="entry name" value="GT4_MtfB-like"/>
    <property type="match status" value="1"/>
</dbReference>
<feature type="domain" description="Glycosyl transferase family 1" evidence="2">
    <location>
        <begin position="195"/>
        <end position="338"/>
    </location>
</feature>
<sequence length="368" mass="42075">MKIVIDARMYGTENGGIGRYIINLVDKLQDLDDKNNYVLLLRKKYFSLLNTKSNWEKVLVDARHYSFKEQLAVSQVLNRLKPDLVHFPHFNVPVFYKGKYIVTIHDLLMHKRTGAAATTLSPFVYLIKRLGYKLVIEQAIEGAGKVIVPTNFVKMEVAKAYPGVSQKLEVVYEGVDKNIFEKFAGSGYLRRNKIKKPYFLYVGNVYPHKNVGRAIEAATSTKKNLVVVTPRNVFQKRLSQLVKKFNAQKFVHFTGYVEDRDLSTLYKNAAAFVYPSLEEGFGLPGLEAMANKCLVLASDISVFKEVYKDNAIYFNPMDFSSIARAMSEALEMEDDKKEKLLTKAHGFARNYNWQETARKTLKIYENAS</sequence>
<gene>
    <name evidence="4" type="ORF">A2803_03750</name>
</gene>
<name>A0A1F7YVN0_9BACT</name>
<dbReference type="InterPro" id="IPR001296">
    <property type="entry name" value="Glyco_trans_1"/>
</dbReference>
<dbReference type="EMBL" id="MGGP01000028">
    <property type="protein sequence ID" value="OGM31280.1"/>
    <property type="molecule type" value="Genomic_DNA"/>
</dbReference>
<feature type="domain" description="Glycosyltransferase subfamily 4-like N-terminal" evidence="3">
    <location>
        <begin position="15"/>
        <end position="176"/>
    </location>
</feature>
<dbReference type="PANTHER" id="PTHR46401:SF2">
    <property type="entry name" value="GLYCOSYLTRANSFERASE WBBK-RELATED"/>
    <property type="match status" value="1"/>
</dbReference>
<dbReference type="PANTHER" id="PTHR46401">
    <property type="entry name" value="GLYCOSYLTRANSFERASE WBBK-RELATED"/>
    <property type="match status" value="1"/>
</dbReference>
<organism evidence="4 5">
    <name type="scientific">Candidatus Woesebacteria bacterium RIFCSPHIGHO2_01_FULL_44_21</name>
    <dbReference type="NCBI Taxonomy" id="1802503"/>
    <lineage>
        <taxon>Bacteria</taxon>
        <taxon>Candidatus Woeseibacteriota</taxon>
    </lineage>
</organism>
<dbReference type="GO" id="GO:0016757">
    <property type="term" value="F:glycosyltransferase activity"/>
    <property type="evidence" value="ECO:0007669"/>
    <property type="project" value="InterPro"/>
</dbReference>
<evidence type="ECO:0000256" key="1">
    <source>
        <dbReference type="ARBA" id="ARBA00022679"/>
    </source>
</evidence>
<keyword evidence="1" id="KW-0808">Transferase</keyword>
<evidence type="ECO:0000313" key="5">
    <source>
        <dbReference type="Proteomes" id="UP000178870"/>
    </source>
</evidence>